<feature type="compositionally biased region" description="Basic and acidic residues" evidence="1">
    <location>
        <begin position="72"/>
        <end position="81"/>
    </location>
</feature>
<feature type="compositionally biased region" description="Basic residues" evidence="1">
    <location>
        <begin position="62"/>
        <end position="71"/>
    </location>
</feature>
<protein>
    <submittedName>
        <fullName evidence="2">Uncharacterized protein</fullName>
    </submittedName>
</protein>
<name>A0A645IMB5_9ZZZZ</name>
<evidence type="ECO:0000313" key="2">
    <source>
        <dbReference type="EMBL" id="MPN51609.1"/>
    </source>
</evidence>
<feature type="compositionally biased region" description="Basic and acidic residues" evidence="1">
    <location>
        <begin position="50"/>
        <end position="61"/>
    </location>
</feature>
<proteinExistence type="predicted"/>
<sequence length="81" mass="8726">MHHRGGGGLFGEGSCGAAFYGHLLLPCVEYDGKKAVSGFQGLYLHGPDAHGDYRPDGEKGTSRRAHLLYRPLRREKAGGQS</sequence>
<comment type="caution">
    <text evidence="2">The sequence shown here is derived from an EMBL/GenBank/DDBJ whole genome shotgun (WGS) entry which is preliminary data.</text>
</comment>
<dbReference type="EMBL" id="VSSQ01116897">
    <property type="protein sequence ID" value="MPN51609.1"/>
    <property type="molecule type" value="Genomic_DNA"/>
</dbReference>
<accession>A0A645IMB5</accession>
<organism evidence="2">
    <name type="scientific">bioreactor metagenome</name>
    <dbReference type="NCBI Taxonomy" id="1076179"/>
    <lineage>
        <taxon>unclassified sequences</taxon>
        <taxon>metagenomes</taxon>
        <taxon>ecological metagenomes</taxon>
    </lineage>
</organism>
<dbReference type="AlphaFoldDB" id="A0A645IMB5"/>
<feature type="region of interest" description="Disordered" evidence="1">
    <location>
        <begin position="50"/>
        <end position="81"/>
    </location>
</feature>
<gene>
    <name evidence="2" type="ORF">SDC9_199257</name>
</gene>
<evidence type="ECO:0000256" key="1">
    <source>
        <dbReference type="SAM" id="MobiDB-lite"/>
    </source>
</evidence>
<reference evidence="2" key="1">
    <citation type="submission" date="2019-08" db="EMBL/GenBank/DDBJ databases">
        <authorList>
            <person name="Kucharzyk K."/>
            <person name="Murdoch R.W."/>
            <person name="Higgins S."/>
            <person name="Loffler F."/>
        </authorList>
    </citation>
    <scope>NUCLEOTIDE SEQUENCE</scope>
</reference>